<evidence type="ECO:0000313" key="1">
    <source>
        <dbReference type="EMBL" id="SVE50357.1"/>
    </source>
</evidence>
<dbReference type="AlphaFoldDB" id="A0A383E0L0"/>
<sequence>MDRIQFLYPNATISVFVRESIADFTKQIYPNLEVNPKAINGGLWLLGNVIWGKNTLSKLNNDSCAFYYKNQCIGANLNSNQGKEWLDVGGPTQSLPQIKNKIDVDVTHCQFLWEIIHCIPNT</sequence>
<name>A0A383E0L0_9ZZZZ</name>
<gene>
    <name evidence="1" type="ORF">METZ01_LOCUS503211</name>
</gene>
<protein>
    <submittedName>
        <fullName evidence="1">Uncharacterized protein</fullName>
    </submittedName>
</protein>
<organism evidence="1">
    <name type="scientific">marine metagenome</name>
    <dbReference type="NCBI Taxonomy" id="408172"/>
    <lineage>
        <taxon>unclassified sequences</taxon>
        <taxon>metagenomes</taxon>
        <taxon>ecological metagenomes</taxon>
    </lineage>
</organism>
<proteinExistence type="predicted"/>
<dbReference type="EMBL" id="UINC01221852">
    <property type="protein sequence ID" value="SVE50357.1"/>
    <property type="molecule type" value="Genomic_DNA"/>
</dbReference>
<feature type="non-terminal residue" evidence="1">
    <location>
        <position position="122"/>
    </location>
</feature>
<accession>A0A383E0L0</accession>
<reference evidence="1" key="1">
    <citation type="submission" date="2018-05" db="EMBL/GenBank/DDBJ databases">
        <authorList>
            <person name="Lanie J.A."/>
            <person name="Ng W.-L."/>
            <person name="Kazmierczak K.M."/>
            <person name="Andrzejewski T.M."/>
            <person name="Davidsen T.M."/>
            <person name="Wayne K.J."/>
            <person name="Tettelin H."/>
            <person name="Glass J.I."/>
            <person name="Rusch D."/>
            <person name="Podicherti R."/>
            <person name="Tsui H.-C.T."/>
            <person name="Winkler M.E."/>
        </authorList>
    </citation>
    <scope>NUCLEOTIDE SEQUENCE</scope>
</reference>